<sequence length="237" mass="26516">MFLNLDFSWLSDPTYQNWLREGIVTTILLSIVCVFSSLVIGFIGVWLQDLPIKWVRGAIQIYIQIFRNTPPLVQLFFLFFVLAALLPKVYDPTTGGERPILNSFSSAAIALSLFAGAFNIEIFRSGIEAVPKTMVEACESLGFSRSQSFFLVILPLAFRISLPALNNNLVNLIKTTTLASAIATPELLYFAGQIYADNFATLEVMLFIWVIYVTLVGILLALMHWLELKLHIPGYGN</sequence>
<dbReference type="GO" id="GO:0006865">
    <property type="term" value="P:amino acid transport"/>
    <property type="evidence" value="ECO:0007669"/>
    <property type="project" value="UniProtKB-KW"/>
</dbReference>
<feature type="transmembrane region" description="Helical" evidence="8">
    <location>
        <begin position="68"/>
        <end position="86"/>
    </location>
</feature>
<dbReference type="InterPro" id="IPR010065">
    <property type="entry name" value="AA_ABC_transptr_permease_3TM"/>
</dbReference>
<dbReference type="NCBIfam" id="TIGR01726">
    <property type="entry name" value="HEQRo_perm_3TM"/>
    <property type="match status" value="1"/>
</dbReference>
<keyword evidence="7 8" id="KW-0472">Membrane</keyword>
<evidence type="ECO:0000256" key="5">
    <source>
        <dbReference type="ARBA" id="ARBA00022970"/>
    </source>
</evidence>
<dbReference type="Proteomes" id="UP000053372">
    <property type="component" value="Unassembled WGS sequence"/>
</dbReference>
<dbReference type="Gene3D" id="1.10.3720.10">
    <property type="entry name" value="MetI-like"/>
    <property type="match status" value="1"/>
</dbReference>
<comment type="caution">
    <text evidence="10">The sequence shown here is derived from an EMBL/GenBank/DDBJ whole genome shotgun (WGS) entry which is preliminary data.</text>
</comment>
<feature type="transmembrane region" description="Helical" evidence="8">
    <location>
        <begin position="23"/>
        <end position="47"/>
    </location>
</feature>
<dbReference type="OrthoDB" id="9805999at2"/>
<evidence type="ECO:0000256" key="1">
    <source>
        <dbReference type="ARBA" id="ARBA00004651"/>
    </source>
</evidence>
<dbReference type="InterPro" id="IPR043429">
    <property type="entry name" value="ArtM/GltK/GlnP/TcyL/YhdX-like"/>
</dbReference>
<feature type="domain" description="ABC transmembrane type-1" evidence="9">
    <location>
        <begin position="23"/>
        <end position="220"/>
    </location>
</feature>
<evidence type="ECO:0000256" key="2">
    <source>
        <dbReference type="ARBA" id="ARBA00022448"/>
    </source>
</evidence>
<dbReference type="GO" id="GO:0022857">
    <property type="term" value="F:transmembrane transporter activity"/>
    <property type="evidence" value="ECO:0007669"/>
    <property type="project" value="InterPro"/>
</dbReference>
<protein>
    <recommendedName>
        <fullName evidence="9">ABC transmembrane type-1 domain-containing protein</fullName>
    </recommendedName>
</protein>
<organism evidence="10 11">
    <name type="scientific">Mastigocoleus testarum BC008</name>
    <dbReference type="NCBI Taxonomy" id="371196"/>
    <lineage>
        <taxon>Bacteria</taxon>
        <taxon>Bacillati</taxon>
        <taxon>Cyanobacteriota</taxon>
        <taxon>Cyanophyceae</taxon>
        <taxon>Nostocales</taxon>
        <taxon>Hapalosiphonaceae</taxon>
        <taxon>Mastigocoleus</taxon>
    </lineage>
</organism>
<evidence type="ECO:0000313" key="10">
    <source>
        <dbReference type="EMBL" id="KST62069.1"/>
    </source>
</evidence>
<evidence type="ECO:0000259" key="9">
    <source>
        <dbReference type="PROSITE" id="PS50928"/>
    </source>
</evidence>
<keyword evidence="11" id="KW-1185">Reference proteome</keyword>
<dbReference type="PANTHER" id="PTHR30614:SF0">
    <property type="entry name" value="L-CYSTINE TRANSPORT SYSTEM PERMEASE PROTEIN TCYL"/>
    <property type="match status" value="1"/>
</dbReference>
<dbReference type="AlphaFoldDB" id="A0A0V7ZC35"/>
<dbReference type="SUPFAM" id="SSF161098">
    <property type="entry name" value="MetI-like"/>
    <property type="match status" value="1"/>
</dbReference>
<evidence type="ECO:0000256" key="6">
    <source>
        <dbReference type="ARBA" id="ARBA00022989"/>
    </source>
</evidence>
<proteinExistence type="inferred from homology"/>
<dbReference type="GO" id="GO:0043190">
    <property type="term" value="C:ATP-binding cassette (ABC) transporter complex"/>
    <property type="evidence" value="ECO:0007669"/>
    <property type="project" value="InterPro"/>
</dbReference>
<evidence type="ECO:0000256" key="3">
    <source>
        <dbReference type="ARBA" id="ARBA00022475"/>
    </source>
</evidence>
<dbReference type="CDD" id="cd06261">
    <property type="entry name" value="TM_PBP2"/>
    <property type="match status" value="1"/>
</dbReference>
<evidence type="ECO:0000256" key="4">
    <source>
        <dbReference type="ARBA" id="ARBA00022692"/>
    </source>
</evidence>
<keyword evidence="4 8" id="KW-0812">Transmembrane</keyword>
<reference evidence="10 11" key="1">
    <citation type="journal article" date="2015" name="Genome Announc.">
        <title>Draft Genome of the Euendolithic (true boring) Cyanobacterium Mastigocoleus testarum strain BC008.</title>
        <authorList>
            <person name="Guida B.S."/>
            <person name="Garcia-Pichel F."/>
        </authorList>
    </citation>
    <scope>NUCLEOTIDE SEQUENCE [LARGE SCALE GENOMIC DNA]</scope>
    <source>
        <strain evidence="10 11">BC008</strain>
    </source>
</reference>
<gene>
    <name evidence="10" type="ORF">BC008_08535</name>
</gene>
<dbReference type="Pfam" id="PF00528">
    <property type="entry name" value="BPD_transp_1"/>
    <property type="match status" value="1"/>
</dbReference>
<comment type="subcellular location">
    <subcellularLocation>
        <location evidence="1 8">Cell membrane</location>
        <topology evidence="1 8">Multi-pass membrane protein</topology>
    </subcellularLocation>
</comment>
<accession>A0A0V7ZC35</accession>
<name>A0A0V7ZC35_9CYAN</name>
<comment type="similarity">
    <text evidence="8">Belongs to the binding-protein-dependent transport system permease family.</text>
</comment>
<feature type="transmembrane region" description="Helical" evidence="8">
    <location>
        <begin position="106"/>
        <end position="127"/>
    </location>
</feature>
<dbReference type="PROSITE" id="PS50928">
    <property type="entry name" value="ABC_TM1"/>
    <property type="match status" value="1"/>
</dbReference>
<dbReference type="RefSeq" id="WP_036265849.1">
    <property type="nucleotide sequence ID" value="NZ_LMTZ01000163.1"/>
</dbReference>
<evidence type="ECO:0000256" key="7">
    <source>
        <dbReference type="ARBA" id="ARBA00023136"/>
    </source>
</evidence>
<feature type="transmembrane region" description="Helical" evidence="8">
    <location>
        <begin position="204"/>
        <end position="226"/>
    </location>
</feature>
<keyword evidence="5" id="KW-0029">Amino-acid transport</keyword>
<dbReference type="InterPro" id="IPR000515">
    <property type="entry name" value="MetI-like"/>
</dbReference>
<keyword evidence="2 8" id="KW-0813">Transport</keyword>
<dbReference type="PANTHER" id="PTHR30614">
    <property type="entry name" value="MEMBRANE COMPONENT OF AMINO ACID ABC TRANSPORTER"/>
    <property type="match status" value="1"/>
</dbReference>
<dbReference type="InterPro" id="IPR035906">
    <property type="entry name" value="MetI-like_sf"/>
</dbReference>
<keyword evidence="3" id="KW-1003">Cell membrane</keyword>
<evidence type="ECO:0000313" key="11">
    <source>
        <dbReference type="Proteomes" id="UP000053372"/>
    </source>
</evidence>
<keyword evidence="6 8" id="KW-1133">Transmembrane helix</keyword>
<evidence type="ECO:0000256" key="8">
    <source>
        <dbReference type="RuleBase" id="RU363032"/>
    </source>
</evidence>
<dbReference type="EMBL" id="LMTZ01000163">
    <property type="protein sequence ID" value="KST62069.1"/>
    <property type="molecule type" value="Genomic_DNA"/>
</dbReference>